<dbReference type="SMART" id="SM00066">
    <property type="entry name" value="GAL4"/>
    <property type="match status" value="1"/>
</dbReference>
<feature type="region of interest" description="Disordered" evidence="9">
    <location>
        <begin position="1018"/>
        <end position="1047"/>
    </location>
</feature>
<comment type="catalytic activity">
    <reaction evidence="8">
        <text>L-lysyl(27)-[histone H3] + 3 S-adenosyl-L-methionine = N(6),N(6),N(6)-trimethyl-L-lysyl(27)-[histone H3] + 3 S-adenosyl-L-homocysteine + 3 H(+)</text>
        <dbReference type="Rhea" id="RHEA:60292"/>
        <dbReference type="Rhea" id="RHEA-COMP:15535"/>
        <dbReference type="Rhea" id="RHEA-COMP:15548"/>
        <dbReference type="ChEBI" id="CHEBI:15378"/>
        <dbReference type="ChEBI" id="CHEBI:29969"/>
        <dbReference type="ChEBI" id="CHEBI:57856"/>
        <dbReference type="ChEBI" id="CHEBI:59789"/>
        <dbReference type="ChEBI" id="CHEBI:61961"/>
        <dbReference type="EC" id="2.1.1.356"/>
    </reaction>
</comment>
<feature type="compositionally biased region" description="Polar residues" evidence="9">
    <location>
        <begin position="87"/>
        <end position="96"/>
    </location>
</feature>
<reference evidence="13 14" key="1">
    <citation type="submission" date="2015-01" db="EMBL/GenBank/DDBJ databases">
        <title>The Genome Sequence of Capronia semiimmersa CBS27337.</title>
        <authorList>
            <consortium name="The Broad Institute Genomics Platform"/>
            <person name="Cuomo C."/>
            <person name="de Hoog S."/>
            <person name="Gorbushina A."/>
            <person name="Stielow B."/>
            <person name="Teixiera M."/>
            <person name="Abouelleil A."/>
            <person name="Chapman S.B."/>
            <person name="Priest M."/>
            <person name="Young S.K."/>
            <person name="Wortman J."/>
            <person name="Nusbaum C."/>
            <person name="Birren B."/>
        </authorList>
    </citation>
    <scope>NUCLEOTIDE SEQUENCE [LARGE SCALE GENOMIC DNA]</scope>
    <source>
        <strain evidence="13 14">CBS 27337</strain>
    </source>
</reference>
<dbReference type="PANTHER" id="PTHR45747:SF4">
    <property type="entry name" value="HISTONE-LYSINE N-METHYLTRANSFERASE E(Z)"/>
    <property type="match status" value="1"/>
</dbReference>
<dbReference type="InterPro" id="IPR036864">
    <property type="entry name" value="Zn2-C6_fun-type_DNA-bd_sf"/>
</dbReference>
<dbReference type="InterPro" id="IPR026489">
    <property type="entry name" value="CXC_dom"/>
</dbReference>
<accession>A0A0D2ED24</accession>
<dbReference type="InterPro" id="IPR045318">
    <property type="entry name" value="EZH1/2-like"/>
</dbReference>
<name>A0A0D2ED24_9EURO</name>
<feature type="compositionally biased region" description="Polar residues" evidence="9">
    <location>
        <begin position="467"/>
        <end position="476"/>
    </location>
</feature>
<dbReference type="Pfam" id="PF18264">
    <property type="entry name" value="preSET_CXC"/>
    <property type="match status" value="1"/>
</dbReference>
<feature type="compositionally biased region" description="Polar residues" evidence="9">
    <location>
        <begin position="184"/>
        <end position="198"/>
    </location>
</feature>
<feature type="region of interest" description="Disordered" evidence="9">
    <location>
        <begin position="1"/>
        <end position="391"/>
    </location>
</feature>
<dbReference type="InterPro" id="IPR041355">
    <property type="entry name" value="Pre-SET_CXC"/>
</dbReference>
<dbReference type="InterPro" id="IPR046341">
    <property type="entry name" value="SET_dom_sf"/>
</dbReference>
<evidence type="ECO:0000256" key="3">
    <source>
        <dbReference type="ARBA" id="ARBA00022691"/>
    </source>
</evidence>
<keyword evidence="5" id="KW-0238">DNA-binding</keyword>
<dbReference type="Proteomes" id="UP000054266">
    <property type="component" value="Unassembled WGS sequence"/>
</dbReference>
<keyword evidence="2" id="KW-0808">Transferase</keyword>
<dbReference type="GO" id="GO:0008270">
    <property type="term" value="F:zinc ion binding"/>
    <property type="evidence" value="ECO:0007669"/>
    <property type="project" value="InterPro"/>
</dbReference>
<feature type="region of interest" description="Disordered" evidence="9">
    <location>
        <begin position="586"/>
        <end position="610"/>
    </location>
</feature>
<keyword evidence="3" id="KW-0949">S-adenosyl-L-methionine</keyword>
<evidence type="ECO:0008006" key="15">
    <source>
        <dbReference type="Google" id="ProtNLM"/>
    </source>
</evidence>
<dbReference type="PROSITE" id="PS51633">
    <property type="entry name" value="CXC"/>
    <property type="match status" value="1"/>
</dbReference>
<feature type="domain" description="Zn(2)-C6 fungal-type" evidence="10">
    <location>
        <begin position="396"/>
        <end position="426"/>
    </location>
</feature>
<feature type="compositionally biased region" description="Basic and acidic residues" evidence="9">
    <location>
        <begin position="1433"/>
        <end position="1448"/>
    </location>
</feature>
<evidence type="ECO:0000313" key="14">
    <source>
        <dbReference type="Proteomes" id="UP000054266"/>
    </source>
</evidence>
<dbReference type="InterPro" id="IPR001214">
    <property type="entry name" value="SET_dom"/>
</dbReference>
<feature type="compositionally biased region" description="Low complexity" evidence="9">
    <location>
        <begin position="1450"/>
        <end position="1459"/>
    </location>
</feature>
<feature type="compositionally biased region" description="Acidic residues" evidence="9">
    <location>
        <begin position="1363"/>
        <end position="1402"/>
    </location>
</feature>
<protein>
    <recommendedName>
        <fullName evidence="15">SET domain-containing protein</fullName>
    </recommendedName>
</protein>
<dbReference type="PANTHER" id="PTHR45747">
    <property type="entry name" value="HISTONE-LYSINE N-METHYLTRANSFERASE E(Z)"/>
    <property type="match status" value="1"/>
</dbReference>
<evidence type="ECO:0000256" key="1">
    <source>
        <dbReference type="ARBA" id="ARBA00022603"/>
    </source>
</evidence>
<feature type="compositionally biased region" description="Low complexity" evidence="9">
    <location>
        <begin position="330"/>
        <end position="351"/>
    </location>
</feature>
<evidence type="ECO:0000256" key="5">
    <source>
        <dbReference type="ARBA" id="ARBA00023125"/>
    </source>
</evidence>
<feature type="compositionally biased region" description="Polar residues" evidence="9">
    <location>
        <begin position="1472"/>
        <end position="1483"/>
    </location>
</feature>
<feature type="region of interest" description="Disordered" evidence="9">
    <location>
        <begin position="432"/>
        <end position="546"/>
    </location>
</feature>
<dbReference type="Gene3D" id="2.170.270.10">
    <property type="entry name" value="SET domain"/>
    <property type="match status" value="1"/>
</dbReference>
<sequence>MASHNRFPFPSQSRPSDRPAQRAMTGPHSTRHYIVLSDEDEDKDEVPDRSRHPGGRNQLPVEWRQAEKEGRLVIQLESDSDEENTVHRPQQGQQVAPTGAPPRVPRRFRPTNAPSSPPGRVPFRFPPTITPAGPPLRDPFSLPRPTASSLSLYHEEATTLTNPPSRSPFGNRHTAIRGPERPPSNGSTVQSERPTASPSKPPGFGSRYPPPARVEPHPEVSHSTQFRLQPQAQSQTPLPPQSQTQIQAHCQAQSPMQLQTQSPAQSLAQPQARLQPQSQAQPEAPKLQGRVATPPQTHSALPHLPQSSQIQGTQSERPRRWRAQPVSLNRSSARPAPAKSPTRPPTTATTSIFPNVFKQYTPPNAQNSSNQGPGGAGLSSSKATPGLATRRTKRSICNNCLHGKLRCDGIFPACNLCTQHGVSCSYEPNSIPTQPNKDDVLKIAGPVKTPGTTTTEKSADPAHEPASLSSTDTSQDWGEGTGPDEPDAVPAGNTKIALHAPHPPLTDTDTDNQAEIAVADQTPESVDSESHASGGQDLDRRSVSSEISELGEPLEIDLTFEAVTDLMESLHKELRAWHEISTQAALRQATTDARNRPGPRLDRPSQDPFKAVTEERRLAGNIWQKHSRGEKMFVVRAPAVSFSTGAVLLPKYQAIGRVSSNILAPNRKTVKHVPYSAEDENDPDWAKKYDDFENHHTVGFDSLRAQQKCQELIWRWKPWMEETLARLRIRITDVLYLFIFSAFENRACETRSEELGKCQTCGLAGFETRKNRFRKETFDALPRPDDRSLTLAALLARAFHNVAKISLWHIAVGGLDQPQSADEQESTVLKSNLCLICFRHHCPDHGSYEDLTEHTPASQRPAFINNREQDSNIRRYVTLPGRGRQHEDKRHLCGVFCVEPSLNVRQILGRQPDGTVSGDSRPPKKQVRRILADDELCGPSCFWEVNNRRDVKASEVKFLPLLTDSQKSLVQKLMPFYLNNQRGPCLISRVIKDSDCLTVFNHMISAIFDTPHSDELVGTTFDKSTDPRGSGPTSKKGKPLPESKTARSKNLAIRPPFQPCFHAGACHSDPACTCAVNKVHCERFCGCDQSCKRRFRGCSCKAGGAKVCFKDNRCDCWRYNRECDPHLCGECGVIDVLDSVNKYRDEVRTGRCRNNRIQLGLPAATTKAPSQIQGYGLYSRAEISMGDFIGEYTGEIVSISEANRRGTIYHLMNQEYLFSVNRDQEIDGSRHGNKMRFMNNSQREENINVESKSLLCNGLIRIGLFAKRDIRAGEELLLQYGYSPEKVKFFWEPGENPVTARALIPFSNERMAKNTGRNKLAGETSRNAPEKSTQSLRVHRKPKRKRPIRETPEQEGSEAVPDSLEEQEMEVSDDEPIQVPEIDDLADSDYAESDNGISDEEPPDHRPNATTSKRGANRSAGRAHAADSTESPRPLDESDSGQRHRPDGRGTTTQGSTQSDTEESTQSDTQSEAIPTTKPTSYKSGRRANLFRRTDKRRGGRAPRRARY</sequence>
<evidence type="ECO:0000313" key="13">
    <source>
        <dbReference type="EMBL" id="KIW72192.1"/>
    </source>
</evidence>
<dbReference type="EMBL" id="KN846956">
    <property type="protein sequence ID" value="KIW72192.1"/>
    <property type="molecule type" value="Genomic_DNA"/>
</dbReference>
<dbReference type="Pfam" id="PF00172">
    <property type="entry name" value="Zn_clus"/>
    <property type="match status" value="1"/>
</dbReference>
<dbReference type="SUPFAM" id="SSF57701">
    <property type="entry name" value="Zn2/Cys6 DNA-binding domain"/>
    <property type="match status" value="1"/>
</dbReference>
<feature type="compositionally biased region" description="Basic residues" evidence="9">
    <location>
        <begin position="1484"/>
        <end position="1508"/>
    </location>
</feature>
<feature type="compositionally biased region" description="Low complexity" evidence="9">
    <location>
        <begin position="228"/>
        <end position="247"/>
    </location>
</feature>
<evidence type="ECO:0000256" key="2">
    <source>
        <dbReference type="ARBA" id="ARBA00022679"/>
    </source>
</evidence>
<evidence type="ECO:0000256" key="8">
    <source>
        <dbReference type="ARBA" id="ARBA00048568"/>
    </source>
</evidence>
<evidence type="ECO:0000259" key="10">
    <source>
        <dbReference type="PROSITE" id="PS50048"/>
    </source>
</evidence>
<feature type="domain" description="CXC" evidence="12">
    <location>
        <begin position="1037"/>
        <end position="1148"/>
    </location>
</feature>
<dbReference type="SMART" id="SM00317">
    <property type="entry name" value="SET"/>
    <property type="match status" value="1"/>
</dbReference>
<dbReference type="GO" id="GO:0031507">
    <property type="term" value="P:heterochromatin formation"/>
    <property type="evidence" value="ECO:0007669"/>
    <property type="project" value="TreeGrafter"/>
</dbReference>
<feature type="compositionally biased region" description="Polar residues" evidence="9">
    <location>
        <begin position="294"/>
        <end position="315"/>
    </location>
</feature>
<proteinExistence type="predicted"/>
<dbReference type="Pfam" id="PF00856">
    <property type="entry name" value="SET"/>
    <property type="match status" value="1"/>
</dbReference>
<dbReference type="GO" id="GO:0003682">
    <property type="term" value="F:chromatin binding"/>
    <property type="evidence" value="ECO:0007669"/>
    <property type="project" value="TreeGrafter"/>
</dbReference>
<gene>
    <name evidence="13" type="ORF">PV04_00406</name>
</gene>
<keyword evidence="4" id="KW-0805">Transcription regulation</keyword>
<dbReference type="HOGENOM" id="CLU_003620_1_0_1"/>
<dbReference type="GO" id="GO:0140951">
    <property type="term" value="F:histone H3K27 trimethyltransferase activity"/>
    <property type="evidence" value="ECO:0007669"/>
    <property type="project" value="UniProtKB-EC"/>
</dbReference>
<feature type="region of interest" description="Disordered" evidence="9">
    <location>
        <begin position="1309"/>
        <end position="1508"/>
    </location>
</feature>
<dbReference type="STRING" id="5601.A0A0D2ED24"/>
<feature type="compositionally biased region" description="Basic residues" evidence="9">
    <location>
        <begin position="1337"/>
        <end position="1347"/>
    </location>
</feature>
<dbReference type="PROSITE" id="PS50048">
    <property type="entry name" value="ZN2_CY6_FUNGAL_2"/>
    <property type="match status" value="1"/>
</dbReference>
<keyword evidence="1" id="KW-0489">Methyltransferase</keyword>
<dbReference type="GO" id="GO:0005634">
    <property type="term" value="C:nucleus"/>
    <property type="evidence" value="ECO:0007669"/>
    <property type="project" value="TreeGrafter"/>
</dbReference>
<dbReference type="GO" id="GO:0003677">
    <property type="term" value="F:DNA binding"/>
    <property type="evidence" value="ECO:0007669"/>
    <property type="project" value="UniProtKB-KW"/>
</dbReference>
<dbReference type="Gene3D" id="4.10.240.10">
    <property type="entry name" value="Zn(2)-C6 fungal-type DNA-binding domain"/>
    <property type="match status" value="1"/>
</dbReference>
<dbReference type="GO" id="GO:0032259">
    <property type="term" value="P:methylation"/>
    <property type="evidence" value="ECO:0007669"/>
    <property type="project" value="UniProtKB-KW"/>
</dbReference>
<evidence type="ECO:0000256" key="6">
    <source>
        <dbReference type="ARBA" id="ARBA00023163"/>
    </source>
</evidence>
<dbReference type="InterPro" id="IPR001138">
    <property type="entry name" value="Zn2Cys6_DnaBD"/>
</dbReference>
<feature type="compositionally biased region" description="Polar residues" evidence="9">
    <location>
        <begin position="1324"/>
        <end position="1336"/>
    </location>
</feature>
<feature type="domain" description="SET" evidence="11">
    <location>
        <begin position="1159"/>
        <end position="1281"/>
    </location>
</feature>
<evidence type="ECO:0000259" key="11">
    <source>
        <dbReference type="PROSITE" id="PS50280"/>
    </source>
</evidence>
<keyword evidence="6" id="KW-0804">Transcription</keyword>
<evidence type="ECO:0000256" key="9">
    <source>
        <dbReference type="SAM" id="MobiDB-lite"/>
    </source>
</evidence>
<keyword evidence="14" id="KW-1185">Reference proteome</keyword>
<dbReference type="PROSITE" id="PS50280">
    <property type="entry name" value="SET"/>
    <property type="match status" value="1"/>
</dbReference>
<feature type="compositionally biased region" description="Polar residues" evidence="9">
    <location>
        <begin position="361"/>
        <end position="371"/>
    </location>
</feature>
<evidence type="ECO:0000256" key="7">
    <source>
        <dbReference type="ARBA" id="ARBA00023242"/>
    </source>
</evidence>
<feature type="compositionally biased region" description="Pro residues" evidence="9">
    <location>
        <begin position="115"/>
        <end position="137"/>
    </location>
</feature>
<evidence type="ECO:0000259" key="12">
    <source>
        <dbReference type="PROSITE" id="PS51633"/>
    </source>
</evidence>
<organism evidence="13 14">
    <name type="scientific">Phialophora macrospora</name>
    <dbReference type="NCBI Taxonomy" id="1851006"/>
    <lineage>
        <taxon>Eukaryota</taxon>
        <taxon>Fungi</taxon>
        <taxon>Dikarya</taxon>
        <taxon>Ascomycota</taxon>
        <taxon>Pezizomycotina</taxon>
        <taxon>Eurotiomycetes</taxon>
        <taxon>Chaetothyriomycetidae</taxon>
        <taxon>Chaetothyriales</taxon>
        <taxon>Herpotrichiellaceae</taxon>
        <taxon>Phialophora</taxon>
    </lineage>
</organism>
<dbReference type="CDD" id="cd00067">
    <property type="entry name" value="GAL4"/>
    <property type="match status" value="1"/>
</dbReference>
<feature type="compositionally biased region" description="Basic and acidic residues" evidence="9">
    <location>
        <begin position="593"/>
        <end position="605"/>
    </location>
</feature>
<evidence type="ECO:0000256" key="4">
    <source>
        <dbReference type="ARBA" id="ARBA00023015"/>
    </source>
</evidence>
<feature type="compositionally biased region" description="Low complexity" evidence="9">
    <location>
        <begin position="257"/>
        <end position="282"/>
    </location>
</feature>
<keyword evidence="7" id="KW-0539">Nucleus</keyword>
<dbReference type="SUPFAM" id="SSF82199">
    <property type="entry name" value="SET domain"/>
    <property type="match status" value="1"/>
</dbReference>
<dbReference type="GO" id="GO:0000981">
    <property type="term" value="F:DNA-binding transcription factor activity, RNA polymerase II-specific"/>
    <property type="evidence" value="ECO:0007669"/>
    <property type="project" value="InterPro"/>
</dbReference>